<dbReference type="EMBL" id="JADFFM010000002">
    <property type="protein sequence ID" value="MBE9667607.1"/>
    <property type="molecule type" value="Genomic_DNA"/>
</dbReference>
<comment type="similarity">
    <text evidence="2">Belongs to the SusD family.</text>
</comment>
<reference evidence="9 10" key="1">
    <citation type="submission" date="2020-10" db="EMBL/GenBank/DDBJ databases">
        <title>Mucilaginibacter mali sp. nov., isolated from rhizosphere soil of apple orchard.</title>
        <authorList>
            <person name="Lee J.-S."/>
            <person name="Kim H.S."/>
            <person name="Kim J.-S."/>
        </authorList>
    </citation>
    <scope>NUCLEOTIDE SEQUENCE [LARGE SCALE GENOMIC DNA]</scope>
    <source>
        <strain evidence="9 10">KCTC 23157</strain>
    </source>
</reference>
<keyword evidence="3 6" id="KW-0732">Signal</keyword>
<sequence length="617" mass="67090">MKKLKCLLILIALISVSSCKKFLSKPKPEDSLAPSTYFQTADQLNYALAAVYNILQSGELYKTKFHYLKGWEADEGFARASNFTTYLNSNQFTSSTADVFAYWRDLYKGIARANVLIANVNSNQSIPQALRDQVRGEALFLRGYYYFLLVQSYGGVPLTTEPVTDINNLDKPRSSIAEVYTQILKDMTDAEGLVLKITQLGYGGRVSKSAVRAILARVCLSMAGQPLNDVAKYADARKWAKMVMDDTEAGHALNPSYSDVFIKVAQDKYDIKESIWEVEFSGDGTGTFSAETGQVGFNCGAVQTAAVAPAVTTVGNASGYMWVTSGLYNSYAPGDVRKGWNVQNYNLAADGTRTYKAFPANQASIYTFPNAKWRREYELVRPYHPNQTPENFTIIRYSDVLLMFAEAENAVNGPTADAYNALNQVRRRAYAIGGIKTITVTNGGSGYTTAPTVSFTGGGAGGGAATAVVSGGKVTAINLSPNHVTWLSYGQYTSAPAVTITGGNGTGATATVTLFNTDDADAPVGMSKPDFLKFIQDERKRELCFESLRKFDLIRWGIYVNTMQAASAQAAADGVGATSVAHMITWYGLVTDKFVLLPIPAQELLNDKALTQNPGWN</sequence>
<dbReference type="Proteomes" id="UP000632774">
    <property type="component" value="Unassembled WGS sequence"/>
</dbReference>
<evidence type="ECO:0000259" key="8">
    <source>
        <dbReference type="Pfam" id="PF14322"/>
    </source>
</evidence>
<dbReference type="InterPro" id="IPR011990">
    <property type="entry name" value="TPR-like_helical_dom_sf"/>
</dbReference>
<comment type="caution">
    <text evidence="9">The sequence shown here is derived from an EMBL/GenBank/DDBJ whole genome shotgun (WGS) entry which is preliminary data.</text>
</comment>
<evidence type="ECO:0000256" key="3">
    <source>
        <dbReference type="ARBA" id="ARBA00022729"/>
    </source>
</evidence>
<evidence type="ECO:0000256" key="6">
    <source>
        <dbReference type="SAM" id="SignalP"/>
    </source>
</evidence>
<accession>A0ABR9XJQ2</accession>
<evidence type="ECO:0000259" key="7">
    <source>
        <dbReference type="Pfam" id="PF07980"/>
    </source>
</evidence>
<gene>
    <name evidence="9" type="ORF">IRJ18_14630</name>
</gene>
<dbReference type="SUPFAM" id="SSF48452">
    <property type="entry name" value="TPR-like"/>
    <property type="match status" value="1"/>
</dbReference>
<keyword evidence="10" id="KW-1185">Reference proteome</keyword>
<evidence type="ECO:0000256" key="4">
    <source>
        <dbReference type="ARBA" id="ARBA00023136"/>
    </source>
</evidence>
<protein>
    <submittedName>
        <fullName evidence="9">RagB/SusD family nutrient uptake outer membrane protein</fullName>
    </submittedName>
</protein>
<evidence type="ECO:0000256" key="2">
    <source>
        <dbReference type="ARBA" id="ARBA00006275"/>
    </source>
</evidence>
<evidence type="ECO:0000313" key="10">
    <source>
        <dbReference type="Proteomes" id="UP000632774"/>
    </source>
</evidence>
<evidence type="ECO:0000256" key="5">
    <source>
        <dbReference type="ARBA" id="ARBA00023237"/>
    </source>
</evidence>
<dbReference type="PROSITE" id="PS51257">
    <property type="entry name" value="PROKAR_LIPOPROTEIN"/>
    <property type="match status" value="1"/>
</dbReference>
<name>A0ABR9XJQ2_9SPHI</name>
<evidence type="ECO:0000256" key="1">
    <source>
        <dbReference type="ARBA" id="ARBA00004442"/>
    </source>
</evidence>
<dbReference type="InterPro" id="IPR012944">
    <property type="entry name" value="SusD_RagB_dom"/>
</dbReference>
<comment type="subcellular location">
    <subcellularLocation>
        <location evidence="1">Cell outer membrane</location>
    </subcellularLocation>
</comment>
<evidence type="ECO:0000313" key="9">
    <source>
        <dbReference type="EMBL" id="MBE9667607.1"/>
    </source>
</evidence>
<feature type="signal peptide" evidence="6">
    <location>
        <begin position="1"/>
        <end position="20"/>
    </location>
</feature>
<feature type="chain" id="PRO_5045441542" evidence="6">
    <location>
        <begin position="21"/>
        <end position="617"/>
    </location>
</feature>
<dbReference type="Gene3D" id="1.25.40.390">
    <property type="match status" value="1"/>
</dbReference>
<dbReference type="RefSeq" id="WP_194107064.1">
    <property type="nucleotide sequence ID" value="NZ_JADFFM010000002.1"/>
</dbReference>
<dbReference type="InterPro" id="IPR033985">
    <property type="entry name" value="SusD-like_N"/>
</dbReference>
<keyword evidence="5" id="KW-0998">Cell outer membrane</keyword>
<proteinExistence type="inferred from homology"/>
<organism evidence="9 10">
    <name type="scientific">Mucilaginibacter boryungensis</name>
    <dbReference type="NCBI Taxonomy" id="768480"/>
    <lineage>
        <taxon>Bacteria</taxon>
        <taxon>Pseudomonadati</taxon>
        <taxon>Bacteroidota</taxon>
        <taxon>Sphingobacteriia</taxon>
        <taxon>Sphingobacteriales</taxon>
        <taxon>Sphingobacteriaceae</taxon>
        <taxon>Mucilaginibacter</taxon>
    </lineage>
</organism>
<feature type="domain" description="RagB/SusD" evidence="7">
    <location>
        <begin position="361"/>
        <end position="429"/>
    </location>
</feature>
<keyword evidence="4" id="KW-0472">Membrane</keyword>
<feature type="domain" description="SusD-like N-terminal" evidence="8">
    <location>
        <begin position="22"/>
        <end position="220"/>
    </location>
</feature>
<feature type="domain" description="RagB/SusD" evidence="7">
    <location>
        <begin position="523"/>
        <end position="616"/>
    </location>
</feature>
<dbReference type="Pfam" id="PF14322">
    <property type="entry name" value="SusD-like_3"/>
    <property type="match status" value="1"/>
</dbReference>
<dbReference type="Pfam" id="PF07980">
    <property type="entry name" value="SusD_RagB"/>
    <property type="match status" value="2"/>
</dbReference>